<evidence type="ECO:0000313" key="2">
    <source>
        <dbReference type="EMBL" id="DAE92533.1"/>
    </source>
</evidence>
<keyword evidence="2" id="KW-0378">Hydrolase</keyword>
<evidence type="ECO:0000259" key="1">
    <source>
        <dbReference type="SMART" id="SM00507"/>
    </source>
</evidence>
<dbReference type="GO" id="GO:0003676">
    <property type="term" value="F:nucleic acid binding"/>
    <property type="evidence" value="ECO:0007669"/>
    <property type="project" value="InterPro"/>
</dbReference>
<protein>
    <submittedName>
        <fullName evidence="2">HNH endonuclease</fullName>
    </submittedName>
</protein>
<organism evidence="2">
    <name type="scientific">Siphoviridae sp. ct3Mm15</name>
    <dbReference type="NCBI Taxonomy" id="2827558"/>
    <lineage>
        <taxon>Viruses</taxon>
        <taxon>Duplodnaviria</taxon>
        <taxon>Heunggongvirae</taxon>
        <taxon>Uroviricota</taxon>
        <taxon>Caudoviricetes</taxon>
    </lineage>
</organism>
<keyword evidence="2" id="KW-0255">Endonuclease</keyword>
<proteinExistence type="predicted"/>
<dbReference type="InterPro" id="IPR002711">
    <property type="entry name" value="HNH"/>
</dbReference>
<sequence length="104" mass="11774">MTTSRTGTTRHKQWRTRVITRAKNQNQTTCPLCGVPLNYHTPRQPNSAEADHIIPYAQGGTDTLENGRVICRQCNQKLGAITGNARKNQRKLYAVKPTDNRAQW</sequence>
<dbReference type="CDD" id="cd00085">
    <property type="entry name" value="HNHc"/>
    <property type="match status" value="1"/>
</dbReference>
<keyword evidence="2" id="KW-0540">Nuclease</keyword>
<name>A0A8S5RTF8_9CAUD</name>
<accession>A0A8S5RTF8</accession>
<dbReference type="InterPro" id="IPR003615">
    <property type="entry name" value="HNH_nuc"/>
</dbReference>
<dbReference type="EMBL" id="BK057802">
    <property type="protein sequence ID" value="DAE92533.1"/>
    <property type="molecule type" value="Genomic_DNA"/>
</dbReference>
<reference evidence="2" key="1">
    <citation type="journal article" date="2021" name="Proc. Natl. Acad. Sci. U.S.A.">
        <title>A Catalog of Tens of Thousands of Viruses from Human Metagenomes Reveals Hidden Associations with Chronic Diseases.</title>
        <authorList>
            <person name="Tisza M.J."/>
            <person name="Buck C.B."/>
        </authorList>
    </citation>
    <scope>NUCLEOTIDE SEQUENCE</scope>
    <source>
        <strain evidence="2">Ct3Mm15</strain>
    </source>
</reference>
<dbReference type="Pfam" id="PF01844">
    <property type="entry name" value="HNH"/>
    <property type="match status" value="1"/>
</dbReference>
<dbReference type="Gene3D" id="1.10.30.50">
    <property type="match status" value="1"/>
</dbReference>
<dbReference type="SMART" id="SM00507">
    <property type="entry name" value="HNHc"/>
    <property type="match status" value="1"/>
</dbReference>
<dbReference type="GO" id="GO:0008270">
    <property type="term" value="F:zinc ion binding"/>
    <property type="evidence" value="ECO:0007669"/>
    <property type="project" value="InterPro"/>
</dbReference>
<feature type="domain" description="HNH nuclease" evidence="1">
    <location>
        <begin position="18"/>
        <end position="76"/>
    </location>
</feature>
<dbReference type="GO" id="GO:0004519">
    <property type="term" value="F:endonuclease activity"/>
    <property type="evidence" value="ECO:0007669"/>
    <property type="project" value="UniProtKB-KW"/>
</dbReference>